<dbReference type="InterPro" id="IPR043127">
    <property type="entry name" value="Sec-1-like_dom3a"/>
</dbReference>
<dbReference type="GO" id="GO:0016192">
    <property type="term" value="P:vesicle-mediated transport"/>
    <property type="evidence" value="ECO:0007669"/>
    <property type="project" value="InterPro"/>
</dbReference>
<feature type="non-terminal residue" evidence="2">
    <location>
        <position position="1"/>
    </location>
</feature>
<dbReference type="EMBL" id="CAJVQA010051390">
    <property type="protein sequence ID" value="CAG8822201.1"/>
    <property type="molecule type" value="Genomic_DNA"/>
</dbReference>
<comment type="similarity">
    <text evidence="1">Belongs to the STXBP/unc-18/SEC1 family.</text>
</comment>
<dbReference type="AlphaFoldDB" id="A0A9N9KEE8"/>
<dbReference type="Gene3D" id="3.90.830.10">
    <property type="entry name" value="Syntaxin Binding Protein 1, Chain A, domain 2"/>
    <property type="match status" value="1"/>
</dbReference>
<feature type="non-terminal residue" evidence="2">
    <location>
        <position position="129"/>
    </location>
</feature>
<comment type="caution">
    <text evidence="2">The sequence shown here is derived from an EMBL/GenBank/DDBJ whole genome shotgun (WGS) entry which is preliminary data.</text>
</comment>
<keyword evidence="3" id="KW-1185">Reference proteome</keyword>
<reference evidence="2" key="1">
    <citation type="submission" date="2021-06" db="EMBL/GenBank/DDBJ databases">
        <authorList>
            <person name="Kallberg Y."/>
            <person name="Tangrot J."/>
            <person name="Rosling A."/>
        </authorList>
    </citation>
    <scope>NUCLEOTIDE SEQUENCE</scope>
    <source>
        <strain evidence="2">FL966</strain>
    </source>
</reference>
<organism evidence="2 3">
    <name type="scientific">Cetraspora pellucida</name>
    <dbReference type="NCBI Taxonomy" id="1433469"/>
    <lineage>
        <taxon>Eukaryota</taxon>
        <taxon>Fungi</taxon>
        <taxon>Fungi incertae sedis</taxon>
        <taxon>Mucoromycota</taxon>
        <taxon>Glomeromycotina</taxon>
        <taxon>Glomeromycetes</taxon>
        <taxon>Diversisporales</taxon>
        <taxon>Gigasporaceae</taxon>
        <taxon>Cetraspora</taxon>
    </lineage>
</organism>
<dbReference type="SUPFAM" id="SSF56815">
    <property type="entry name" value="Sec1/munc18-like (SM) proteins"/>
    <property type="match status" value="1"/>
</dbReference>
<accession>A0A9N9KEE8</accession>
<evidence type="ECO:0000313" key="2">
    <source>
        <dbReference type="EMBL" id="CAG8822201.1"/>
    </source>
</evidence>
<sequence>HLANMLIRMCHEVAVDDPSSSLLISQSVDSLIIIDRSIDLITTLCTQLTYEGLIDELFGIKALHVEVDSSIVGPVQATTVMSTTTCTPYQLQPPIQPQSKKKNAFNSGDKLFAQLRDINFAIVKGVLNR</sequence>
<dbReference type="Pfam" id="PF00995">
    <property type="entry name" value="Sec1"/>
    <property type="match status" value="1"/>
</dbReference>
<evidence type="ECO:0000256" key="1">
    <source>
        <dbReference type="ARBA" id="ARBA00009884"/>
    </source>
</evidence>
<proteinExistence type="inferred from homology"/>
<dbReference type="Proteomes" id="UP000789759">
    <property type="component" value="Unassembled WGS sequence"/>
</dbReference>
<protein>
    <submittedName>
        <fullName evidence="2">16743_t:CDS:1</fullName>
    </submittedName>
</protein>
<dbReference type="InterPro" id="IPR001619">
    <property type="entry name" value="Sec1-like"/>
</dbReference>
<dbReference type="OrthoDB" id="10262287at2759"/>
<name>A0A9N9KEE8_9GLOM</name>
<gene>
    <name evidence="2" type="ORF">CPELLU_LOCUS19796</name>
</gene>
<dbReference type="InterPro" id="IPR036045">
    <property type="entry name" value="Sec1-like_sf"/>
</dbReference>
<evidence type="ECO:0000313" key="3">
    <source>
        <dbReference type="Proteomes" id="UP000789759"/>
    </source>
</evidence>
<dbReference type="PANTHER" id="PTHR11679">
    <property type="entry name" value="VESICLE PROTEIN SORTING-ASSOCIATED"/>
    <property type="match status" value="1"/>
</dbReference>